<dbReference type="InterPro" id="IPR045062">
    <property type="entry name" value="Cyt_c_biogenesis_CcsA/CcmC"/>
</dbReference>
<proteinExistence type="predicted"/>
<dbReference type="OrthoDB" id="9814290at2"/>
<keyword evidence="4 6" id="KW-1133">Transmembrane helix</keyword>
<name>A0A498CA79_9MICO</name>
<feature type="transmembrane region" description="Helical" evidence="6">
    <location>
        <begin position="194"/>
        <end position="219"/>
    </location>
</feature>
<comment type="subcellular location">
    <subcellularLocation>
        <location evidence="1">Membrane</location>
        <topology evidence="1">Multi-pass membrane protein</topology>
    </subcellularLocation>
</comment>
<evidence type="ECO:0000256" key="6">
    <source>
        <dbReference type="SAM" id="Phobius"/>
    </source>
</evidence>
<accession>A0A498CA79</accession>
<dbReference type="Pfam" id="PF01578">
    <property type="entry name" value="Cytochrom_C_asm"/>
    <property type="match status" value="1"/>
</dbReference>
<dbReference type="GO" id="GO:0005886">
    <property type="term" value="C:plasma membrane"/>
    <property type="evidence" value="ECO:0007669"/>
    <property type="project" value="TreeGrafter"/>
</dbReference>
<keyword evidence="9" id="KW-1185">Reference proteome</keyword>
<evidence type="ECO:0000256" key="5">
    <source>
        <dbReference type="ARBA" id="ARBA00023136"/>
    </source>
</evidence>
<dbReference type="NCBIfam" id="TIGR03144">
    <property type="entry name" value="cytochr_II_ccsB"/>
    <property type="match status" value="1"/>
</dbReference>
<feature type="domain" description="Cytochrome c assembly protein" evidence="7">
    <location>
        <begin position="131"/>
        <end position="355"/>
    </location>
</feature>
<reference evidence="8 9" key="1">
    <citation type="journal article" date="2015" name="Stand. Genomic Sci.">
        <title>Genomic Encyclopedia of Bacterial and Archaeal Type Strains, Phase III: the genomes of soil and plant-associated and newly described type strains.</title>
        <authorList>
            <person name="Whitman W.B."/>
            <person name="Woyke T."/>
            <person name="Klenk H.P."/>
            <person name="Zhou Y."/>
            <person name="Lilburn T.G."/>
            <person name="Beck B.J."/>
            <person name="De Vos P."/>
            <person name="Vandamme P."/>
            <person name="Eisen J.A."/>
            <person name="Garrity G."/>
            <person name="Hugenholtz P."/>
            <person name="Kyrpides N.C."/>
        </authorList>
    </citation>
    <scope>NUCLEOTIDE SEQUENCE [LARGE SCALE GENOMIC DNA]</scope>
    <source>
        <strain evidence="8 9">S2T63</strain>
    </source>
</reference>
<keyword evidence="5 6" id="KW-0472">Membrane</keyword>
<dbReference type="InterPro" id="IPR017562">
    <property type="entry name" value="Cyt_c_biogenesis_CcsA"/>
</dbReference>
<feature type="transmembrane region" description="Helical" evidence="6">
    <location>
        <begin position="99"/>
        <end position="125"/>
    </location>
</feature>
<evidence type="ECO:0000313" key="8">
    <source>
        <dbReference type="EMBL" id="RLK52824.1"/>
    </source>
</evidence>
<evidence type="ECO:0000256" key="4">
    <source>
        <dbReference type="ARBA" id="ARBA00022989"/>
    </source>
</evidence>
<gene>
    <name evidence="8" type="ORF">C7474_0782</name>
</gene>
<keyword evidence="3" id="KW-0201">Cytochrome c-type biogenesis</keyword>
<dbReference type="PANTHER" id="PTHR30071:SF1">
    <property type="entry name" value="CYTOCHROME B_B6 PROTEIN-RELATED"/>
    <property type="match status" value="1"/>
</dbReference>
<protein>
    <submittedName>
        <fullName evidence="8">Cytochrome c-type biogenesis protein CcsB</fullName>
    </submittedName>
</protein>
<feature type="transmembrane region" description="Helical" evidence="6">
    <location>
        <begin position="265"/>
        <end position="288"/>
    </location>
</feature>
<evidence type="ECO:0000256" key="1">
    <source>
        <dbReference type="ARBA" id="ARBA00004141"/>
    </source>
</evidence>
<dbReference type="GO" id="GO:0017004">
    <property type="term" value="P:cytochrome complex assembly"/>
    <property type="evidence" value="ECO:0007669"/>
    <property type="project" value="UniProtKB-KW"/>
</dbReference>
<dbReference type="PANTHER" id="PTHR30071">
    <property type="entry name" value="HEME EXPORTER PROTEIN C"/>
    <property type="match status" value="1"/>
</dbReference>
<feature type="transmembrane region" description="Helical" evidence="6">
    <location>
        <begin position="12"/>
        <end position="32"/>
    </location>
</feature>
<dbReference type="RefSeq" id="WP_121057611.1">
    <property type="nucleotide sequence ID" value="NZ_RCDB01000001.1"/>
</dbReference>
<feature type="transmembrane region" description="Helical" evidence="6">
    <location>
        <begin position="161"/>
        <end position="182"/>
    </location>
</feature>
<comment type="caution">
    <text evidence="8">The sequence shown here is derived from an EMBL/GenBank/DDBJ whole genome shotgun (WGS) entry which is preliminary data.</text>
</comment>
<evidence type="ECO:0000256" key="3">
    <source>
        <dbReference type="ARBA" id="ARBA00022748"/>
    </source>
</evidence>
<evidence type="ECO:0000259" key="7">
    <source>
        <dbReference type="Pfam" id="PF01578"/>
    </source>
</evidence>
<dbReference type="InterPro" id="IPR002541">
    <property type="entry name" value="Cyt_c_assembly"/>
</dbReference>
<feature type="transmembrane region" description="Helical" evidence="6">
    <location>
        <begin position="303"/>
        <end position="318"/>
    </location>
</feature>
<evidence type="ECO:0000313" key="9">
    <source>
        <dbReference type="Proteomes" id="UP000273158"/>
    </source>
</evidence>
<keyword evidence="2 6" id="KW-0812">Transmembrane</keyword>
<organism evidence="8 9">
    <name type="scientific">Microbacterium telephonicum</name>
    <dbReference type="NCBI Taxonomy" id="1714841"/>
    <lineage>
        <taxon>Bacteria</taxon>
        <taxon>Bacillati</taxon>
        <taxon>Actinomycetota</taxon>
        <taxon>Actinomycetes</taxon>
        <taxon>Micrococcales</taxon>
        <taxon>Microbacteriaceae</taxon>
        <taxon>Microbacterium</taxon>
    </lineage>
</organism>
<dbReference type="GO" id="GO:0020037">
    <property type="term" value="F:heme binding"/>
    <property type="evidence" value="ECO:0007669"/>
    <property type="project" value="InterPro"/>
</dbReference>
<dbReference type="AlphaFoldDB" id="A0A498CA79"/>
<feature type="transmembrane region" description="Helical" evidence="6">
    <location>
        <begin position="330"/>
        <end position="351"/>
    </location>
</feature>
<dbReference type="EMBL" id="RCDB01000001">
    <property type="protein sequence ID" value="RLK52824.1"/>
    <property type="molecule type" value="Genomic_DNA"/>
</dbReference>
<evidence type="ECO:0000256" key="2">
    <source>
        <dbReference type="ARBA" id="ARBA00022692"/>
    </source>
</evidence>
<feature type="transmembrane region" description="Helical" evidence="6">
    <location>
        <begin position="137"/>
        <end position="154"/>
    </location>
</feature>
<sequence length="361" mass="39160">MPETGLSLDSASVVLVWTAIAIYALAFIAYAVDLARRSDQALKAKDAVEARVLVGAAASAGRAAGGAGGAGQTIEEIRAEEAAAGVDLEARIGARRRYLWARIGTSLTVLGFVFHVGATVLRGIAAERVPWSNMYEFALTGTTLVIAVYLVVLLRYDLRFLGSFVTGLVIVLLGGAILAYYVEVVPLADPLKSIWLVVHVFVASLATALLALAFALSVLQLMQHRRERLAVAAAAASASTEGGKPRRQGPRFLRTLPSADALESLAYRFTIIGFIFWTFTLIAGSIWANDAWGRYWGFDTKEVWTFVIWVLYAGYIHARATRGWRGTRSAWLSIVGFSAVMFNFTIVNQFFKGLHVYSGLS</sequence>
<dbReference type="Proteomes" id="UP000273158">
    <property type="component" value="Unassembled WGS sequence"/>
</dbReference>